<keyword evidence="5" id="KW-0677">Repeat</keyword>
<keyword evidence="4" id="KW-0479">Metal-binding</keyword>
<dbReference type="CDD" id="cd16195">
    <property type="entry name" value="EFh_PEF_CAPN13_14"/>
    <property type="match status" value="1"/>
</dbReference>
<dbReference type="PANTHER" id="PTHR46735">
    <property type="entry name" value="CALPAIN, SMALL SUBUNIT 1 A-RELATED"/>
    <property type="match status" value="1"/>
</dbReference>
<dbReference type="PANTHER" id="PTHR46735:SF3">
    <property type="entry name" value="CALPAIN SMALL SUBUNIT 1-RELATED"/>
    <property type="match status" value="1"/>
</dbReference>
<evidence type="ECO:0000259" key="8">
    <source>
        <dbReference type="PROSITE" id="PS50222"/>
    </source>
</evidence>
<dbReference type="Pfam" id="PF21875">
    <property type="entry name" value="CAPN13-like_C_EFh"/>
    <property type="match status" value="1"/>
</dbReference>
<feature type="domain" description="EF-hand" evidence="8">
    <location>
        <begin position="77"/>
        <end position="112"/>
    </location>
</feature>
<evidence type="ECO:0000256" key="1">
    <source>
        <dbReference type="ARBA" id="ARBA00004308"/>
    </source>
</evidence>
<keyword evidence="7" id="KW-0472">Membrane</keyword>
<accession>A0ABV0XL71</accession>
<evidence type="ECO:0000256" key="5">
    <source>
        <dbReference type="ARBA" id="ARBA00022737"/>
    </source>
</evidence>
<evidence type="ECO:0000256" key="6">
    <source>
        <dbReference type="ARBA" id="ARBA00022837"/>
    </source>
</evidence>
<dbReference type="PROSITE" id="PS00018">
    <property type="entry name" value="EF_HAND_1"/>
    <property type="match status" value="1"/>
</dbReference>
<evidence type="ECO:0000313" key="10">
    <source>
        <dbReference type="Proteomes" id="UP001469553"/>
    </source>
</evidence>
<evidence type="ECO:0000313" key="9">
    <source>
        <dbReference type="EMBL" id="MEQ2282214.1"/>
    </source>
</evidence>
<evidence type="ECO:0000256" key="2">
    <source>
        <dbReference type="ARBA" id="ARBA00004496"/>
    </source>
</evidence>
<dbReference type="PROSITE" id="PS50222">
    <property type="entry name" value="EF_HAND_2"/>
    <property type="match status" value="1"/>
</dbReference>
<dbReference type="Gene3D" id="1.10.238.10">
    <property type="entry name" value="EF-hand"/>
    <property type="match status" value="1"/>
</dbReference>
<evidence type="ECO:0000256" key="4">
    <source>
        <dbReference type="ARBA" id="ARBA00022723"/>
    </source>
</evidence>
<organism evidence="9 10">
    <name type="scientific">Ameca splendens</name>
    <dbReference type="NCBI Taxonomy" id="208324"/>
    <lineage>
        <taxon>Eukaryota</taxon>
        <taxon>Metazoa</taxon>
        <taxon>Chordata</taxon>
        <taxon>Craniata</taxon>
        <taxon>Vertebrata</taxon>
        <taxon>Euteleostomi</taxon>
        <taxon>Actinopterygii</taxon>
        <taxon>Neopterygii</taxon>
        <taxon>Teleostei</taxon>
        <taxon>Neoteleostei</taxon>
        <taxon>Acanthomorphata</taxon>
        <taxon>Ovalentaria</taxon>
        <taxon>Atherinomorphae</taxon>
        <taxon>Cyprinodontiformes</taxon>
        <taxon>Goodeidae</taxon>
        <taxon>Ameca</taxon>
    </lineage>
</organism>
<evidence type="ECO:0000256" key="7">
    <source>
        <dbReference type="ARBA" id="ARBA00023136"/>
    </source>
</evidence>
<keyword evidence="10" id="KW-1185">Reference proteome</keyword>
<sequence>MAKLPDLSVICSKSKLLHFQYEEVDAEQLQRLLNERILKGDLKSGGFSVDACRSMVALMDASVTGKLNSQEFVHLWNKVMKYKEVFSKMDVSQTGTLSLRELRNAFRASGMSVSDEMLNLMAVRYGASSGHMSLENFISLAIRLGCMNKIFEKLSDGKSVKFFKSEWMVISMYT</sequence>
<keyword evidence="6" id="KW-0106">Calcium</keyword>
<dbReference type="SUPFAM" id="SSF47473">
    <property type="entry name" value="EF-hand"/>
    <property type="match status" value="1"/>
</dbReference>
<proteinExistence type="predicted"/>
<keyword evidence="3" id="KW-0963">Cytoplasm</keyword>
<reference evidence="9 10" key="1">
    <citation type="submission" date="2021-06" db="EMBL/GenBank/DDBJ databases">
        <authorList>
            <person name="Palmer J.M."/>
        </authorList>
    </citation>
    <scope>NUCLEOTIDE SEQUENCE [LARGE SCALE GENOMIC DNA]</scope>
    <source>
        <strain evidence="9 10">AS_MEX2019</strain>
        <tissue evidence="9">Muscle</tissue>
    </source>
</reference>
<dbReference type="InterPro" id="IPR011992">
    <property type="entry name" value="EF-hand-dom_pair"/>
</dbReference>
<dbReference type="EMBL" id="JAHRIP010006901">
    <property type="protein sequence ID" value="MEQ2282214.1"/>
    <property type="molecule type" value="Genomic_DNA"/>
</dbReference>
<dbReference type="InterPro" id="IPR018247">
    <property type="entry name" value="EF_Hand_1_Ca_BS"/>
</dbReference>
<comment type="subcellular location">
    <subcellularLocation>
        <location evidence="2">Cytoplasm</location>
    </subcellularLocation>
    <subcellularLocation>
        <location evidence="1">Endomembrane system</location>
    </subcellularLocation>
</comment>
<dbReference type="InterPro" id="IPR002048">
    <property type="entry name" value="EF_hand_dom"/>
</dbReference>
<dbReference type="Proteomes" id="UP001469553">
    <property type="component" value="Unassembled WGS sequence"/>
</dbReference>
<evidence type="ECO:0000256" key="3">
    <source>
        <dbReference type="ARBA" id="ARBA00022490"/>
    </source>
</evidence>
<gene>
    <name evidence="9" type="ORF">AMECASPLE_038204</name>
</gene>
<name>A0ABV0XL71_9TELE</name>
<comment type="caution">
    <text evidence="9">The sequence shown here is derived from an EMBL/GenBank/DDBJ whole genome shotgun (WGS) entry which is preliminary data.</text>
</comment>
<dbReference type="InterPro" id="IPR054069">
    <property type="entry name" value="CAPN3/13-like_C_EFh"/>
</dbReference>
<protein>
    <recommendedName>
        <fullName evidence="8">EF-hand domain-containing protein</fullName>
    </recommendedName>
</protein>